<dbReference type="RefSeq" id="WP_348718735.1">
    <property type="nucleotide sequence ID" value="NZ_CAXJIO010000016.1"/>
</dbReference>
<reference evidence="1 2" key="1">
    <citation type="submission" date="2024-05" db="EMBL/GenBank/DDBJ databases">
        <authorList>
            <person name="Duchaud E."/>
        </authorList>
    </citation>
    <scope>NUCLEOTIDE SEQUENCE [LARGE SCALE GENOMIC DNA]</scope>
    <source>
        <strain evidence="1">Ena-SAMPLE-TAB-13-05-2024-13:56:06:370-140308</strain>
    </source>
</reference>
<dbReference type="EMBL" id="CAXJIO010000016">
    <property type="protein sequence ID" value="CAL2104404.1"/>
    <property type="molecule type" value="Genomic_DNA"/>
</dbReference>
<accession>A0ABP1F6U6</accession>
<protein>
    <recommendedName>
        <fullName evidence="3">DUF1795 domain-containing protein</fullName>
    </recommendedName>
</protein>
<name>A0ABP1F6U6_9FLAO</name>
<dbReference type="Gene3D" id="3.40.1000.10">
    <property type="entry name" value="Mog1/PsbP, alpha/beta/alpha sandwich"/>
    <property type="match status" value="1"/>
</dbReference>
<evidence type="ECO:0008006" key="3">
    <source>
        <dbReference type="Google" id="ProtNLM"/>
    </source>
</evidence>
<evidence type="ECO:0000313" key="2">
    <source>
        <dbReference type="Proteomes" id="UP001497527"/>
    </source>
</evidence>
<dbReference type="Proteomes" id="UP001497527">
    <property type="component" value="Unassembled WGS sequence"/>
</dbReference>
<proteinExistence type="predicted"/>
<evidence type="ECO:0000313" key="1">
    <source>
        <dbReference type="EMBL" id="CAL2104404.1"/>
    </source>
</evidence>
<gene>
    <name evidence="1" type="ORF">T190423A01A_70097</name>
</gene>
<sequence>MRKIISSLFLIITSVVFGQEEGWLKYDKNGVEISYPKTWRLDTSGQMNSTFILFSELDENDTFQENVNLLVQDLKNQGFTLTSYTKLSEVQIKTMVPEGKLIESKLIKGKELDYQQTVWQGKIGENLLQFKQYYFLKDEKAYVLTLTTLPNTYDGFIEIGNQVLNSFHIK</sequence>
<comment type="caution">
    <text evidence="1">The sequence shown here is derived from an EMBL/GenBank/DDBJ whole genome shotgun (WGS) entry which is preliminary data.</text>
</comment>
<organism evidence="1 2">
    <name type="scientific">Tenacibaculum polynesiense</name>
    <dbReference type="NCBI Taxonomy" id="3137857"/>
    <lineage>
        <taxon>Bacteria</taxon>
        <taxon>Pseudomonadati</taxon>
        <taxon>Bacteroidota</taxon>
        <taxon>Flavobacteriia</taxon>
        <taxon>Flavobacteriales</taxon>
        <taxon>Flavobacteriaceae</taxon>
        <taxon>Tenacibaculum</taxon>
    </lineage>
</organism>
<keyword evidence="2" id="KW-1185">Reference proteome</keyword>